<reference evidence="1 2" key="1">
    <citation type="submission" date="2018-05" db="EMBL/GenBank/DDBJ databases">
        <title>Whole genome sequence of Pseudomonas putida JBC17.</title>
        <authorList>
            <person name="Lee Y.H."/>
            <person name="David K."/>
        </authorList>
    </citation>
    <scope>NUCLEOTIDE SEQUENCE [LARGE SCALE GENOMIC DNA]</scope>
    <source>
        <strain evidence="1 2">JBC17</strain>
    </source>
</reference>
<protein>
    <submittedName>
        <fullName evidence="1">Uncharacterized protein</fullName>
    </submittedName>
</protein>
<dbReference type="Proteomes" id="UP000250299">
    <property type="component" value="Chromosome"/>
</dbReference>
<organism evidence="1 2">
    <name type="scientific">Pseudomonas putida</name>
    <name type="common">Arthrobacter siderocapsulatus</name>
    <dbReference type="NCBI Taxonomy" id="303"/>
    <lineage>
        <taxon>Bacteria</taxon>
        <taxon>Pseudomonadati</taxon>
        <taxon>Pseudomonadota</taxon>
        <taxon>Gammaproteobacteria</taxon>
        <taxon>Pseudomonadales</taxon>
        <taxon>Pseudomonadaceae</taxon>
        <taxon>Pseudomonas</taxon>
    </lineage>
</organism>
<dbReference type="OrthoDB" id="7033288at2"/>
<sequence>MRRPRVFKTRAQYTDSKIGGAAAPVGASLLAIAISQSTLMLKPIPSSRAGSLPQGMVPGY</sequence>
<evidence type="ECO:0000313" key="1">
    <source>
        <dbReference type="EMBL" id="AWY42454.1"/>
    </source>
</evidence>
<name>A0A2Z4RR88_PSEPU</name>
<evidence type="ECO:0000313" key="2">
    <source>
        <dbReference type="Proteomes" id="UP000250299"/>
    </source>
</evidence>
<dbReference type="EMBL" id="CP029693">
    <property type="protein sequence ID" value="AWY42454.1"/>
    <property type="molecule type" value="Genomic_DNA"/>
</dbReference>
<dbReference type="AlphaFoldDB" id="A0A2Z4RR88"/>
<gene>
    <name evidence="1" type="ORF">DKY63_22105</name>
</gene>
<proteinExistence type="predicted"/>
<accession>A0A2Z4RR88</accession>